<name>A0AC34RDJ8_9BILA</name>
<evidence type="ECO:0000313" key="2">
    <source>
        <dbReference type="WBParaSite" id="JU765_v2.g5761.t1"/>
    </source>
</evidence>
<protein>
    <submittedName>
        <fullName evidence="2">Uncharacterized protein</fullName>
    </submittedName>
</protein>
<sequence>MLAGCYASRPHDHRHDKYVVGGCIDNIEESIHDDFEHHIHKKTTSEPEALFCHQMEDNDMTIAMDICAATYHKNDKPLIICCCRGSQYFTVAGEEYRCSTTMDNLKVEVYGKKYIDFDDRPKKHVQKDQKSS</sequence>
<reference evidence="2" key="1">
    <citation type="submission" date="2022-11" db="UniProtKB">
        <authorList>
            <consortium name="WormBaseParasite"/>
        </authorList>
    </citation>
    <scope>IDENTIFICATION</scope>
</reference>
<evidence type="ECO:0000313" key="1">
    <source>
        <dbReference type="Proteomes" id="UP000887576"/>
    </source>
</evidence>
<dbReference type="Proteomes" id="UP000887576">
    <property type="component" value="Unplaced"/>
</dbReference>
<accession>A0AC34RDJ8</accession>
<dbReference type="WBParaSite" id="JU765_v2.g5761.t1">
    <property type="protein sequence ID" value="JU765_v2.g5761.t1"/>
    <property type="gene ID" value="JU765_v2.g5761"/>
</dbReference>
<proteinExistence type="predicted"/>
<organism evidence="1 2">
    <name type="scientific">Panagrolaimus sp. JU765</name>
    <dbReference type="NCBI Taxonomy" id="591449"/>
    <lineage>
        <taxon>Eukaryota</taxon>
        <taxon>Metazoa</taxon>
        <taxon>Ecdysozoa</taxon>
        <taxon>Nematoda</taxon>
        <taxon>Chromadorea</taxon>
        <taxon>Rhabditida</taxon>
        <taxon>Tylenchina</taxon>
        <taxon>Panagrolaimomorpha</taxon>
        <taxon>Panagrolaimoidea</taxon>
        <taxon>Panagrolaimidae</taxon>
        <taxon>Panagrolaimus</taxon>
    </lineage>
</organism>